<reference evidence="3" key="1">
    <citation type="journal article" date="2019" name="Int. J. Syst. Evol. Microbiol.">
        <title>The Global Catalogue of Microorganisms (GCM) 10K type strain sequencing project: providing services to taxonomists for standard genome sequencing and annotation.</title>
        <authorList>
            <consortium name="The Broad Institute Genomics Platform"/>
            <consortium name="The Broad Institute Genome Sequencing Center for Infectious Disease"/>
            <person name="Wu L."/>
            <person name="Ma J."/>
        </authorList>
    </citation>
    <scope>NUCLEOTIDE SEQUENCE [LARGE SCALE GENOMIC DNA]</scope>
    <source>
        <strain evidence="3">JCM 12140</strain>
    </source>
</reference>
<gene>
    <name evidence="2" type="ORF">GCM10009627_03310</name>
</gene>
<protein>
    <submittedName>
        <fullName evidence="2">Uncharacterized protein</fullName>
    </submittedName>
</protein>
<dbReference type="EMBL" id="BAAAJX010000002">
    <property type="protein sequence ID" value="GAA1491985.1"/>
    <property type="molecule type" value="Genomic_DNA"/>
</dbReference>
<accession>A0ABP4JZP2</accession>
<comment type="caution">
    <text evidence="2">The sequence shown here is derived from an EMBL/GenBank/DDBJ whole genome shotgun (WGS) entry which is preliminary data.</text>
</comment>
<evidence type="ECO:0000313" key="3">
    <source>
        <dbReference type="Proteomes" id="UP001501742"/>
    </source>
</evidence>
<keyword evidence="3" id="KW-1185">Reference proteome</keyword>
<proteinExistence type="predicted"/>
<sequence>MPNYFSESRVERYTQHLGRTGQMHSTPTRPTSVDGDTPTEAIDMTALFAEQSRDGLLDSI</sequence>
<name>A0ABP4JZP2_9MICO</name>
<evidence type="ECO:0000256" key="1">
    <source>
        <dbReference type="SAM" id="MobiDB-lite"/>
    </source>
</evidence>
<dbReference type="Proteomes" id="UP001501742">
    <property type="component" value="Unassembled WGS sequence"/>
</dbReference>
<feature type="region of interest" description="Disordered" evidence="1">
    <location>
        <begin position="17"/>
        <end position="39"/>
    </location>
</feature>
<evidence type="ECO:0000313" key="2">
    <source>
        <dbReference type="EMBL" id="GAA1491985.1"/>
    </source>
</evidence>
<organism evidence="2 3">
    <name type="scientific">Curtobacterium herbarum</name>
    <dbReference type="NCBI Taxonomy" id="150122"/>
    <lineage>
        <taxon>Bacteria</taxon>
        <taxon>Bacillati</taxon>
        <taxon>Actinomycetota</taxon>
        <taxon>Actinomycetes</taxon>
        <taxon>Micrococcales</taxon>
        <taxon>Microbacteriaceae</taxon>
        <taxon>Curtobacterium</taxon>
    </lineage>
</organism>
<feature type="compositionally biased region" description="Polar residues" evidence="1">
    <location>
        <begin position="22"/>
        <end position="31"/>
    </location>
</feature>